<comment type="caution">
    <text evidence="1">The sequence shown here is derived from an EMBL/GenBank/DDBJ whole genome shotgun (WGS) entry which is preliminary data.</text>
</comment>
<dbReference type="EMBL" id="JADKPO010000015">
    <property type="protein sequence ID" value="MBF4768560.1"/>
    <property type="molecule type" value="Genomic_DNA"/>
</dbReference>
<dbReference type="RefSeq" id="WP_194696715.1">
    <property type="nucleotide sequence ID" value="NZ_JADKPO010000015.1"/>
</dbReference>
<dbReference type="AlphaFoldDB" id="A0A930VPK6"/>
<dbReference type="Proteomes" id="UP000660668">
    <property type="component" value="Unassembled WGS sequence"/>
</dbReference>
<sequence length="301" mass="32000">MDELTLLREFRDTAPTAVPQEVRERSLGPSARRTARRRPAMRVAVASALLVTGGGLGAVVLEPSAPSAAAVLGRAAAVVSAQPDLTPRTNQWIYVRALLLDAATGKPGTHPGESWSRFDGARSGSRMPDGSVLVQDLESWPLGTPQEWYQALAHLPARPADVLAYLRSDPLYTSRAESAAGRDFDEVVEALSAETYIPPDAQASLYRALATIPGVGVDEDPARDLVGRPALSITYAGQTSLGRAGDRWELLLDPTTYAVLGTRGTAGSDIDLGDVVVKQGHVWYAVAILDHRLVDSAGDTD</sequence>
<reference evidence="1" key="1">
    <citation type="submission" date="2020-11" db="EMBL/GenBank/DDBJ databases">
        <title>Nocardioides cynanchi sp. nov., isolated from soil of rhizosphere of Cynanchum wilfordii.</title>
        <authorList>
            <person name="Lee J.-S."/>
            <person name="Suh M.K."/>
            <person name="Kim J.-S."/>
        </authorList>
    </citation>
    <scope>NUCLEOTIDE SEQUENCE</scope>
    <source>
        <strain evidence="1">KCTC 19276</strain>
    </source>
</reference>
<dbReference type="NCBIfam" id="NF038083">
    <property type="entry name" value="CU044_5270_fam"/>
    <property type="match status" value="1"/>
</dbReference>
<protein>
    <submittedName>
        <fullName evidence="1">CU044_5270 family protein</fullName>
    </submittedName>
</protein>
<evidence type="ECO:0000313" key="1">
    <source>
        <dbReference type="EMBL" id="MBF4768560.1"/>
    </source>
</evidence>
<accession>A0A930VPK6</accession>
<evidence type="ECO:0000313" key="2">
    <source>
        <dbReference type="Proteomes" id="UP000660668"/>
    </source>
</evidence>
<keyword evidence="2" id="KW-1185">Reference proteome</keyword>
<name>A0A930VPK6_9ACTN</name>
<gene>
    <name evidence="1" type="ORF">ISU10_12380</name>
</gene>
<dbReference type="InterPro" id="IPR047789">
    <property type="entry name" value="CU044_5270-like"/>
</dbReference>
<organism evidence="1 2">
    <name type="scientific">Nocardioides agariphilus</name>
    <dbReference type="NCBI Taxonomy" id="433664"/>
    <lineage>
        <taxon>Bacteria</taxon>
        <taxon>Bacillati</taxon>
        <taxon>Actinomycetota</taxon>
        <taxon>Actinomycetes</taxon>
        <taxon>Propionibacteriales</taxon>
        <taxon>Nocardioidaceae</taxon>
        <taxon>Nocardioides</taxon>
    </lineage>
</organism>
<proteinExistence type="predicted"/>